<dbReference type="GO" id="GO:0005886">
    <property type="term" value="C:plasma membrane"/>
    <property type="evidence" value="ECO:0007669"/>
    <property type="project" value="UniProtKB-SubCell"/>
</dbReference>
<proteinExistence type="predicted"/>
<feature type="domain" description="DUF2179" evidence="7">
    <location>
        <begin position="223"/>
        <end position="278"/>
    </location>
</feature>
<dbReference type="AlphaFoldDB" id="G8PD92"/>
<keyword evidence="4 6" id="KW-1133">Transmembrane helix</keyword>
<sequence length="285" mass="31298">MAKRHQYAARASSAFMYAILVSIAMNFFWTPGKIYASGITGLAQVVTTVFGRYVHISLSVAVMLFVLNIPLFLLAWKGIGHRFTVFTILSVGLASIMIKVLHPITLTTDPIICAIFGGAVNGYGTGFALKNGISTGGLDILGITILRKTGRSIGSINIAFNVFIVVAAGFLYGWPYAFYSTIGLIVNARVMDMTYTRQQKMQVLIITDRPKSVIDSVQNNIRRGITILHGAEGAYNHNEKTILFTVISRYEMSELENAMKVADPNAFVSITDTIKILGHFYEPKL</sequence>
<comment type="subcellular location">
    <subcellularLocation>
        <location evidence="1">Cell membrane</location>
        <topology evidence="1">Multi-pass membrane protein</topology>
    </subcellularLocation>
</comment>
<evidence type="ECO:0000256" key="3">
    <source>
        <dbReference type="ARBA" id="ARBA00022692"/>
    </source>
</evidence>
<keyword evidence="2" id="KW-1003">Cell membrane</keyword>
<dbReference type="Proteomes" id="UP000005444">
    <property type="component" value="Chromosome"/>
</dbReference>
<feature type="transmembrane region" description="Helical" evidence="6">
    <location>
        <begin position="83"/>
        <end position="101"/>
    </location>
</feature>
<dbReference type="PIRSF" id="PIRSF006483">
    <property type="entry name" value="Membrane_protein_YitT"/>
    <property type="match status" value="1"/>
</dbReference>
<dbReference type="CDD" id="cd16380">
    <property type="entry name" value="YitT_C"/>
    <property type="match status" value="1"/>
</dbReference>
<dbReference type="eggNOG" id="COG1284">
    <property type="taxonomic scope" value="Bacteria"/>
</dbReference>
<evidence type="ECO:0000256" key="6">
    <source>
        <dbReference type="SAM" id="Phobius"/>
    </source>
</evidence>
<dbReference type="PANTHER" id="PTHR33545">
    <property type="entry name" value="UPF0750 MEMBRANE PROTEIN YITT-RELATED"/>
    <property type="match status" value="1"/>
</dbReference>
<dbReference type="PATRIC" id="fig|701521.8.peg.906"/>
<keyword evidence="3 6" id="KW-0812">Transmembrane</keyword>
<dbReference type="STRING" id="701521.PECL_958"/>
<evidence type="ECO:0000256" key="4">
    <source>
        <dbReference type="ARBA" id="ARBA00022989"/>
    </source>
</evidence>
<evidence type="ECO:0000256" key="1">
    <source>
        <dbReference type="ARBA" id="ARBA00004651"/>
    </source>
</evidence>
<dbReference type="InterPro" id="IPR019264">
    <property type="entry name" value="DUF2179"/>
</dbReference>
<evidence type="ECO:0000256" key="2">
    <source>
        <dbReference type="ARBA" id="ARBA00022475"/>
    </source>
</evidence>
<keyword evidence="5 6" id="KW-0472">Membrane</keyword>
<name>G8PD92_PEDCP</name>
<dbReference type="Pfam" id="PF02588">
    <property type="entry name" value="YitT_membrane"/>
    <property type="match status" value="1"/>
</dbReference>
<dbReference type="EMBL" id="CP003137">
    <property type="protein sequence ID" value="AEV95227.1"/>
    <property type="molecule type" value="Genomic_DNA"/>
</dbReference>
<gene>
    <name evidence="8" type="ordered locus">PECL_958</name>
</gene>
<keyword evidence="9" id="KW-1185">Reference proteome</keyword>
<reference evidence="8 9" key="1">
    <citation type="journal article" date="2012" name="J. Bacteriol.">
        <title>Complete Genome Sequence of the Beer Spoilage Organism Pediococcus claussenii ATCC BAA-344T.</title>
        <authorList>
            <person name="Pittet V."/>
            <person name="Abegunde T."/>
            <person name="Marfleet T."/>
            <person name="Haakensen M."/>
            <person name="Morrow K."/>
            <person name="Jayaprakash T."/>
            <person name="Schroeder K."/>
            <person name="Trost B."/>
            <person name="Byrns S."/>
            <person name="Bergsveinson J."/>
            <person name="Kusalik A."/>
            <person name="Ziola B."/>
        </authorList>
    </citation>
    <scope>NUCLEOTIDE SEQUENCE [LARGE SCALE GENOMIC DNA]</scope>
    <source>
        <strain evidence="8 9">ATCC BAA-344</strain>
    </source>
</reference>
<dbReference type="RefSeq" id="WP_014215424.1">
    <property type="nucleotide sequence ID" value="NC_016605.1"/>
</dbReference>
<dbReference type="KEGG" id="pce:PECL_958"/>
<dbReference type="InterPro" id="IPR015867">
    <property type="entry name" value="N-reg_PII/ATP_PRibTrfase_C"/>
</dbReference>
<dbReference type="InterPro" id="IPR051461">
    <property type="entry name" value="UPF0750_membrane"/>
</dbReference>
<evidence type="ECO:0000259" key="7">
    <source>
        <dbReference type="Pfam" id="PF10035"/>
    </source>
</evidence>
<dbReference type="InterPro" id="IPR003740">
    <property type="entry name" value="YitT"/>
</dbReference>
<feature type="transmembrane region" description="Helical" evidence="6">
    <location>
        <begin position="158"/>
        <end position="179"/>
    </location>
</feature>
<feature type="transmembrane region" description="Helical" evidence="6">
    <location>
        <begin position="7"/>
        <end position="29"/>
    </location>
</feature>
<dbReference type="Gene3D" id="3.30.70.120">
    <property type="match status" value="1"/>
</dbReference>
<protein>
    <recommendedName>
        <fullName evidence="7">DUF2179 domain-containing protein</fullName>
    </recommendedName>
</protein>
<accession>G8PD92</accession>
<evidence type="ECO:0000313" key="8">
    <source>
        <dbReference type="EMBL" id="AEV95227.1"/>
    </source>
</evidence>
<dbReference type="HOGENOM" id="CLU_063199_1_0_9"/>
<evidence type="ECO:0000256" key="5">
    <source>
        <dbReference type="ARBA" id="ARBA00023136"/>
    </source>
</evidence>
<feature type="transmembrane region" description="Helical" evidence="6">
    <location>
        <begin position="53"/>
        <end position="76"/>
    </location>
</feature>
<evidence type="ECO:0000313" key="9">
    <source>
        <dbReference type="Proteomes" id="UP000005444"/>
    </source>
</evidence>
<organism evidence="8 9">
    <name type="scientific">Pediococcus claussenii (strain ATCC BAA-344 / DSM 14800 / JCM 18046 / KCTC 3811 / LMG 21948 / P06)</name>
    <dbReference type="NCBI Taxonomy" id="701521"/>
    <lineage>
        <taxon>Bacteria</taxon>
        <taxon>Bacillati</taxon>
        <taxon>Bacillota</taxon>
        <taxon>Bacilli</taxon>
        <taxon>Lactobacillales</taxon>
        <taxon>Lactobacillaceae</taxon>
        <taxon>Pediococcus</taxon>
    </lineage>
</organism>
<dbReference type="Pfam" id="PF10035">
    <property type="entry name" value="DUF2179"/>
    <property type="match status" value="1"/>
</dbReference>
<dbReference type="PANTHER" id="PTHR33545:SF5">
    <property type="entry name" value="UPF0750 MEMBRANE PROTEIN YITT"/>
    <property type="match status" value="1"/>
</dbReference>